<protein>
    <submittedName>
        <fullName evidence="1">Uncharacterized protein</fullName>
    </submittedName>
</protein>
<dbReference type="RefSeq" id="WP_244641116.1">
    <property type="nucleotide sequence ID" value="NZ_BMEZ01000024.1"/>
</dbReference>
<dbReference type="AlphaFoldDB" id="A0A2T6AJ39"/>
<sequence>MTLWHKDHAPGRTGWHEHRDGGHYVLARHWPPRFDLVAEADFPVVNAARLARQVRQDIWRELQHLRGFSPVVGVDVTEHAIRLRAGGRAIRPIPPKTADRLHDLLHDPERRARWIAWAGRGRR</sequence>
<accession>A0A2T6AJ39</accession>
<comment type="caution">
    <text evidence="1">The sequence shown here is derived from an EMBL/GenBank/DDBJ whole genome shotgun (WGS) entry which is preliminary data.</text>
</comment>
<keyword evidence="2" id="KW-1185">Reference proteome</keyword>
<organism evidence="1 2">
    <name type="scientific">Allosediminivita pacifica</name>
    <dbReference type="NCBI Taxonomy" id="1267769"/>
    <lineage>
        <taxon>Bacteria</taxon>
        <taxon>Pseudomonadati</taxon>
        <taxon>Pseudomonadota</taxon>
        <taxon>Alphaproteobacteria</taxon>
        <taxon>Rhodobacterales</taxon>
        <taxon>Paracoccaceae</taxon>
        <taxon>Allosediminivita</taxon>
    </lineage>
</organism>
<dbReference type="EMBL" id="QBKN01000024">
    <property type="protein sequence ID" value="PTX43845.1"/>
    <property type="molecule type" value="Genomic_DNA"/>
</dbReference>
<evidence type="ECO:0000313" key="2">
    <source>
        <dbReference type="Proteomes" id="UP000244069"/>
    </source>
</evidence>
<reference evidence="1 2" key="1">
    <citation type="submission" date="2018-04" db="EMBL/GenBank/DDBJ databases">
        <title>Genomic Encyclopedia of Archaeal and Bacterial Type Strains, Phase II (KMG-II): from individual species to whole genera.</title>
        <authorList>
            <person name="Goeker M."/>
        </authorList>
    </citation>
    <scope>NUCLEOTIDE SEQUENCE [LARGE SCALE GENOMIC DNA]</scope>
    <source>
        <strain evidence="1 2">DSM 29329</strain>
    </source>
</reference>
<dbReference type="Proteomes" id="UP000244069">
    <property type="component" value="Unassembled WGS sequence"/>
</dbReference>
<gene>
    <name evidence="1" type="ORF">C8N44_12457</name>
</gene>
<name>A0A2T6AJ39_9RHOB</name>
<proteinExistence type="predicted"/>
<evidence type="ECO:0000313" key="1">
    <source>
        <dbReference type="EMBL" id="PTX43845.1"/>
    </source>
</evidence>